<dbReference type="PANTHER" id="PTHR13222:SF1">
    <property type="entry name" value="RB1-INDUCIBLE COILED-COIL PROTEIN 1"/>
    <property type="match status" value="1"/>
</dbReference>
<dbReference type="PANTHER" id="PTHR13222">
    <property type="entry name" value="RB1-INDUCIBLE COILED-COIL"/>
    <property type="match status" value="1"/>
</dbReference>
<organism evidence="11 12">
    <name type="scientific">Cryptococcus tetragattii IND107</name>
    <dbReference type="NCBI Taxonomy" id="1296105"/>
    <lineage>
        <taxon>Eukaryota</taxon>
        <taxon>Fungi</taxon>
        <taxon>Dikarya</taxon>
        <taxon>Basidiomycota</taxon>
        <taxon>Agaricomycotina</taxon>
        <taxon>Tremellomycetes</taxon>
        <taxon>Tremellales</taxon>
        <taxon>Cryptococcaceae</taxon>
        <taxon>Cryptococcus</taxon>
        <taxon>Cryptococcus gattii species complex</taxon>
    </lineage>
</organism>
<feature type="compositionally biased region" description="Polar residues" evidence="8">
    <location>
        <begin position="1306"/>
        <end position="1325"/>
    </location>
</feature>
<evidence type="ECO:0000256" key="1">
    <source>
        <dbReference type="ARBA" id="ARBA00009729"/>
    </source>
</evidence>
<feature type="coiled-coil region" evidence="7">
    <location>
        <begin position="535"/>
        <end position="619"/>
    </location>
</feature>
<feature type="compositionally biased region" description="Polar residues" evidence="8">
    <location>
        <begin position="881"/>
        <end position="892"/>
    </location>
</feature>
<keyword evidence="3 6" id="KW-0653">Protein transport</keyword>
<dbReference type="InterPro" id="IPR019460">
    <property type="entry name" value="Atg11_C"/>
</dbReference>
<feature type="compositionally biased region" description="Polar residues" evidence="8">
    <location>
        <begin position="1046"/>
        <end position="1058"/>
    </location>
</feature>
<evidence type="ECO:0000256" key="5">
    <source>
        <dbReference type="ARBA" id="ARBA00023054"/>
    </source>
</evidence>
<evidence type="ECO:0000256" key="3">
    <source>
        <dbReference type="ARBA" id="ARBA00022927"/>
    </source>
</evidence>
<feature type="compositionally biased region" description="Low complexity" evidence="8">
    <location>
        <begin position="1192"/>
        <end position="1201"/>
    </location>
</feature>
<evidence type="ECO:0000256" key="2">
    <source>
        <dbReference type="ARBA" id="ARBA00022448"/>
    </source>
</evidence>
<reference evidence="11 12" key="2">
    <citation type="submission" date="2024-01" db="EMBL/GenBank/DDBJ databases">
        <title>Comparative genomics of Cryptococcus and Kwoniella reveals pathogenesis evolution and contrasting modes of karyotype evolution via chromosome fusion or intercentromeric recombination.</title>
        <authorList>
            <person name="Coelho M.A."/>
            <person name="David-Palma M."/>
            <person name="Shea T."/>
            <person name="Bowers K."/>
            <person name="Mcginley-Smith S."/>
            <person name="Mohammad A.W."/>
            <person name="Gnirke A."/>
            <person name="Yurkov A.M."/>
            <person name="Nowrousian M."/>
            <person name="Sun S."/>
            <person name="Cuomo C.A."/>
            <person name="Heitman J."/>
        </authorList>
    </citation>
    <scope>NUCLEOTIDE SEQUENCE [LARGE SCALE GENOMIC DNA]</scope>
    <source>
        <strain evidence="11 12">IND107</strain>
    </source>
</reference>
<feature type="coiled-coil region" evidence="7">
    <location>
        <begin position="655"/>
        <end position="717"/>
    </location>
</feature>
<dbReference type="Proteomes" id="UP000054399">
    <property type="component" value="Unassembled WGS sequence"/>
</dbReference>
<feature type="compositionally biased region" description="Polar residues" evidence="8">
    <location>
        <begin position="1274"/>
        <end position="1292"/>
    </location>
</feature>
<gene>
    <name evidence="11" type="ORF">I308_105452</name>
</gene>
<evidence type="ECO:0000256" key="7">
    <source>
        <dbReference type="SAM" id="Coils"/>
    </source>
</evidence>
<evidence type="ECO:0000259" key="9">
    <source>
        <dbReference type="Pfam" id="PF04108"/>
    </source>
</evidence>
<comment type="function">
    <text evidence="6">Involved in cytoplasm to vacuole transport (Cvt), pexophagy, mitophagy and nucleophagy. Recruits mitochondria for their selective degradation via autophagy (mitophagy) during starvation. Works as scaffold proteins that recruit ATG proteins to the pre-autophagosome (PAS), the site of vesicle/autophagosome formation. Required for the Cvt vesicles completion.</text>
</comment>
<dbReference type="Pfam" id="PF04108">
    <property type="entry name" value="ATG17_like"/>
    <property type="match status" value="1"/>
</dbReference>
<feature type="region of interest" description="Disordered" evidence="8">
    <location>
        <begin position="854"/>
        <end position="894"/>
    </location>
</feature>
<comment type="subunit">
    <text evidence="6">Homodimer.</text>
</comment>
<feature type="region of interest" description="Disordered" evidence="8">
    <location>
        <begin position="1043"/>
        <end position="1370"/>
    </location>
</feature>
<feature type="compositionally biased region" description="Polar residues" evidence="8">
    <location>
        <begin position="1156"/>
        <end position="1168"/>
    </location>
</feature>
<keyword evidence="12" id="KW-1185">Reference proteome</keyword>
<dbReference type="RefSeq" id="XP_066611853.1">
    <property type="nucleotide sequence ID" value="XM_066759907.1"/>
</dbReference>
<keyword evidence="2 6" id="KW-0813">Transport</keyword>
<dbReference type="EMBL" id="ATAM02000010">
    <property type="protein sequence ID" value="KAL0243486.1"/>
    <property type="molecule type" value="Genomic_DNA"/>
</dbReference>
<comment type="subcellular location">
    <subcellularLocation>
        <location evidence="6">Preautophagosomal structure membrane</location>
        <topology evidence="6">Peripheral membrane protein</topology>
    </subcellularLocation>
    <subcellularLocation>
        <location evidence="6">Vacuole membrane</location>
        <topology evidence="6">Peripheral membrane protein</topology>
    </subcellularLocation>
    <text evidence="6">During pexophagy, accumulates in the vacuolar membrane region, where the peroxisomes contact the vacuole.</text>
</comment>
<evidence type="ECO:0000313" key="12">
    <source>
        <dbReference type="Proteomes" id="UP000054399"/>
    </source>
</evidence>
<feature type="domain" description="Autophagy protein ATG17-like" evidence="9">
    <location>
        <begin position="121"/>
        <end position="414"/>
    </location>
</feature>
<evidence type="ECO:0000256" key="8">
    <source>
        <dbReference type="SAM" id="MobiDB-lite"/>
    </source>
</evidence>
<keyword evidence="6" id="KW-0926">Vacuole</keyword>
<dbReference type="InterPro" id="IPR045326">
    <property type="entry name" value="ATG17-like_dom"/>
</dbReference>
<dbReference type="InterPro" id="IPR040040">
    <property type="entry name" value="ATG11"/>
</dbReference>
<evidence type="ECO:0000313" key="11">
    <source>
        <dbReference type="EMBL" id="KAL0243486.1"/>
    </source>
</evidence>
<evidence type="ECO:0000259" key="10">
    <source>
        <dbReference type="Pfam" id="PF10377"/>
    </source>
</evidence>
<evidence type="ECO:0000256" key="4">
    <source>
        <dbReference type="ARBA" id="ARBA00023006"/>
    </source>
</evidence>
<dbReference type="GeneID" id="91992307"/>
<comment type="caution">
    <text evidence="11">The sequence shown here is derived from an EMBL/GenBank/DDBJ whole genome shotgun (WGS) entry which is preliminary data.</text>
</comment>
<keyword evidence="4 6" id="KW-0072">Autophagy</keyword>
<protein>
    <recommendedName>
        <fullName evidence="6">Autophagy-related protein 11</fullName>
    </recommendedName>
</protein>
<feature type="compositionally biased region" description="Polar residues" evidence="8">
    <location>
        <begin position="1118"/>
        <end position="1141"/>
    </location>
</feature>
<accession>A0ABR3BPE4</accession>
<comment type="similarity">
    <text evidence="1 6">Belongs to the ATG11 family.</text>
</comment>
<feature type="coiled-coil region" evidence="7">
    <location>
        <begin position="744"/>
        <end position="800"/>
    </location>
</feature>
<feature type="domain" description="Autophagy-related protein 11 C-terminal" evidence="10">
    <location>
        <begin position="918"/>
        <end position="1033"/>
    </location>
</feature>
<proteinExistence type="inferred from homology"/>
<keyword evidence="6" id="KW-0472">Membrane</keyword>
<sequence length="1370" mass="151434">MEIYQASDGGLYRLDAYLDSYDDIDAVYQDVSAATGIADHNVLLFLENGRELKSDVLFDLRNQAGPSYNTGPPIKVYMYNRETFWTDAETWAVQMQEDVQLPPPLDLSSFNGIQHPFLVAHDHLSHLKSLSDTQSKALQIAYANLSQHLQPLVDEFQSFASRVEASFKTEEELIKSAKLDMALLPKLVINPALLKKKDDEGKVRTMGDYVNAKKMEQVRESCRILHVENVDRFNSLAASLDDLVSQSEAEMAAFNDRSAEIENEFADGLARLEVALGQLSQLSGSGAADVHQDFTELDQAMRNDLVALTAVKNEFTFDIHLHLRQVAHFQSQIHELIEPLRKFDADLLASKDRSAFPHLYRLHQIPFAYAAAVSEVVRRRDFGQMLTEWTKRLRGTLNTFTQVEAKRREQVNKESLSQLPFSVPILSESQAPKVEVTLVTGVEALGNKAFGYEEVEKLASWLEQMRNDPEVIADMEDGDAERLHAMQTSIEGLIMRFDTTADELDRMVEQGVFHPKSQTRSASNSRTLLHLSSQLHTVNKDKTEYEKRLQELEESHRNHLQSLTEQHEKREQALQMRQGELQEELARLRTDLSEEMLARQALTAELEEKTREQEDWRRDHEDQMEMVAGLQAELTQEKDRATDLGMRLQEALLDVDGLKSAEQTLITQLQELQEERKKALESENEAQAIVKNLESQLAGIKAELEAVTGQLTKAQEDRETALRSQSAEAEKLMRDRITEADGDRAVLEHQHLILTKELDNLKLETEKKLAAAQNTAIRQVDGLKAELSLTKAQMRELQRKELTLTDELAVARDTMRVLTQEKGHGAEHAREAVSLVTKYYEACQRLLHAISTSTTISGSAAQPRSRTPPPLNQPPSKHHINQSPAASTSLSASGKDEMHESMSLVAAQDFDLAEFTEAVTKTIGLVKKWSKSCRQYRDQARNKISFTNFAKGDLALFLPTRNTASRSWAAFNISAPHNFLKVDDILQEQLKTREWIIARIVKTDEAVASGGESLESNPFGLADGLRYCVHTVEEYSVGTSRPYRRNVSSSFTGSQILPSSHRPISSGGGHAIRRAGMTSIGAGPGQAEPQNEYSPTKEAGDDVSMSGITEQKMESEGDGQNKSQYPSSTGSFQPSSESSPVKTVPPLPWPSLLPSNIDQEASVPISSDHSSKAMSLPPSTITPHIQPLNHVSSRSSKGSSSTLGHPTSPPSRGEYLSNLNPANFTARPPSVASSNSSYPRGIGLGPGPGGKATLAPAMTVTTSHDKGGEDLYDNAQSPFRVTSPVSEASSSPEKGKKTHSSRASKSHFSALGTSPGDTAGGTSALRTGMATMGKRRESKSSIQSDGKVSAIDILRKIDKSSGTNLKDGDM</sequence>
<dbReference type="Pfam" id="PF10377">
    <property type="entry name" value="ATG11"/>
    <property type="match status" value="1"/>
</dbReference>
<evidence type="ECO:0000256" key="6">
    <source>
        <dbReference type="RuleBase" id="RU367075"/>
    </source>
</evidence>
<name>A0ABR3BPE4_9TREE</name>
<reference evidence="12" key="1">
    <citation type="submission" date="2015-01" db="EMBL/GenBank/DDBJ databases">
        <title>The Genome Sequence of Cryptococcus gattii MMRL2647.</title>
        <authorList>
            <consortium name="The Broad Institute Genomics Platform"/>
            <person name="Cuomo C."/>
            <person name="Litvintseva A."/>
            <person name="Chen Y."/>
            <person name="Heitman J."/>
            <person name="Sun S."/>
            <person name="Springer D."/>
            <person name="Dromer F."/>
            <person name="Young S."/>
            <person name="Zeng Q."/>
            <person name="Gargeya S."/>
            <person name="Abouelleil A."/>
            <person name="Alvarado L."/>
            <person name="Chapman S.B."/>
            <person name="Gainer-Dewar J."/>
            <person name="Goldberg J."/>
            <person name="Griggs A."/>
            <person name="Gujja S."/>
            <person name="Hansen M."/>
            <person name="Howarth C."/>
            <person name="Imamovic A."/>
            <person name="Larimer J."/>
            <person name="Murphy C."/>
            <person name="Naylor J."/>
            <person name="Pearson M."/>
            <person name="Priest M."/>
            <person name="Roberts A."/>
            <person name="Saif S."/>
            <person name="Shea T."/>
            <person name="Sykes S."/>
            <person name="Wortman J."/>
            <person name="Nusbaum C."/>
            <person name="Birren B."/>
        </authorList>
    </citation>
    <scope>NUCLEOTIDE SEQUENCE [LARGE SCALE GENOMIC DNA]</scope>
    <source>
        <strain evidence="12">IND107</strain>
    </source>
</reference>
<keyword evidence="5 7" id="KW-0175">Coiled coil</keyword>
<feature type="compositionally biased region" description="Basic residues" evidence="8">
    <location>
        <begin position="1296"/>
        <end position="1305"/>
    </location>
</feature>